<dbReference type="PANTHER" id="PTHR31272:SF4">
    <property type="entry name" value="CYTOCHROME C-TYPE BIOGENESIS PROTEIN HI_1454-RELATED"/>
    <property type="match status" value="1"/>
</dbReference>
<sequence length="222" mass="24639">MTHISYLMTFIEGILTFISPCILPMLPIYFLYLAGESQNKSRLLTNSIGFVIGFTIVFTILGATVTSFGYFLTNHRNLLEKISGLVMILFGLNFTGILKINLLNREKRFDFKFNRLRFLSSVVFGMVFSLGWTPCLGAFLGSALALASNSDTILQGTLLLFLYSVGLGIPFILTSVLFEKVKGAFRQIQKHMAIISIISGVLLIIAGIFVFTGSLKYLGNYI</sequence>
<comment type="subcellular location">
    <subcellularLocation>
        <location evidence="1">Membrane</location>
        <topology evidence="1">Multi-pass membrane protein</topology>
    </subcellularLocation>
</comment>
<reference evidence="8 9" key="1">
    <citation type="submission" date="2018-06" db="EMBL/GenBank/DDBJ databases">
        <title>Genomic Encyclopedia of Type Strains, Phase I: the one thousand microbial genomes (KMG-I) project.</title>
        <authorList>
            <person name="Kyrpides N."/>
        </authorList>
    </citation>
    <scope>NUCLEOTIDE SEQUENCE [LARGE SCALE GENOMIC DNA]</scope>
    <source>
        <strain evidence="8 9">DSM 19573</strain>
    </source>
</reference>
<evidence type="ECO:0000256" key="1">
    <source>
        <dbReference type="ARBA" id="ARBA00004141"/>
    </source>
</evidence>
<dbReference type="Pfam" id="PF02683">
    <property type="entry name" value="DsbD_TM"/>
    <property type="match status" value="1"/>
</dbReference>
<gene>
    <name evidence="8" type="ORF">LY28_03544</name>
</gene>
<feature type="transmembrane region" description="Helical" evidence="6">
    <location>
        <begin position="6"/>
        <end position="31"/>
    </location>
</feature>
<dbReference type="PANTHER" id="PTHR31272">
    <property type="entry name" value="CYTOCHROME C-TYPE BIOGENESIS PROTEIN HI_1454-RELATED"/>
    <property type="match status" value="1"/>
</dbReference>
<accession>A0A318XHJ2</accession>
<dbReference type="GO" id="GO:0017004">
    <property type="term" value="P:cytochrome complex assembly"/>
    <property type="evidence" value="ECO:0007669"/>
    <property type="project" value="InterPro"/>
</dbReference>
<feature type="domain" description="Cytochrome C biogenesis protein transmembrane" evidence="7">
    <location>
        <begin position="7"/>
        <end position="204"/>
    </location>
</feature>
<evidence type="ECO:0000259" key="7">
    <source>
        <dbReference type="Pfam" id="PF02683"/>
    </source>
</evidence>
<dbReference type="GO" id="GO:0016020">
    <property type="term" value="C:membrane"/>
    <property type="evidence" value="ECO:0007669"/>
    <property type="project" value="UniProtKB-SubCell"/>
</dbReference>
<evidence type="ECO:0000313" key="8">
    <source>
        <dbReference type="EMBL" id="PYG84833.1"/>
    </source>
</evidence>
<evidence type="ECO:0000256" key="6">
    <source>
        <dbReference type="SAM" id="Phobius"/>
    </source>
</evidence>
<name>A0A318XHJ2_9FIRM</name>
<evidence type="ECO:0000256" key="2">
    <source>
        <dbReference type="ARBA" id="ARBA00006143"/>
    </source>
</evidence>
<protein>
    <submittedName>
        <fullName evidence="8">Cytochrome c biogenesis protein CcdA</fullName>
    </submittedName>
</protein>
<feature type="transmembrane region" description="Helical" evidence="6">
    <location>
        <begin position="158"/>
        <end position="179"/>
    </location>
</feature>
<feature type="transmembrane region" description="Helical" evidence="6">
    <location>
        <begin position="43"/>
        <end position="70"/>
    </location>
</feature>
<feature type="transmembrane region" description="Helical" evidence="6">
    <location>
        <begin position="191"/>
        <end position="211"/>
    </location>
</feature>
<dbReference type="EMBL" id="QKMR01000030">
    <property type="protein sequence ID" value="PYG84833.1"/>
    <property type="molecule type" value="Genomic_DNA"/>
</dbReference>
<dbReference type="Proteomes" id="UP000248132">
    <property type="component" value="Unassembled WGS sequence"/>
</dbReference>
<evidence type="ECO:0000256" key="5">
    <source>
        <dbReference type="ARBA" id="ARBA00023136"/>
    </source>
</evidence>
<evidence type="ECO:0000256" key="4">
    <source>
        <dbReference type="ARBA" id="ARBA00022989"/>
    </source>
</evidence>
<proteinExistence type="inferred from homology"/>
<dbReference type="InterPro" id="IPR003834">
    <property type="entry name" value="Cyt_c_assmbl_TM_dom"/>
</dbReference>
<dbReference type="AlphaFoldDB" id="A0A318XHJ2"/>
<organism evidence="8 9">
    <name type="scientific">Ruminiclostridium sufflavum DSM 19573</name>
    <dbReference type="NCBI Taxonomy" id="1121337"/>
    <lineage>
        <taxon>Bacteria</taxon>
        <taxon>Bacillati</taxon>
        <taxon>Bacillota</taxon>
        <taxon>Clostridia</taxon>
        <taxon>Eubacteriales</taxon>
        <taxon>Oscillospiraceae</taxon>
        <taxon>Ruminiclostridium</taxon>
    </lineage>
</organism>
<dbReference type="InterPro" id="IPR051790">
    <property type="entry name" value="Cytochrome_c-biogenesis_DsbD"/>
</dbReference>
<comment type="caution">
    <text evidence="8">The sequence shown here is derived from an EMBL/GenBank/DDBJ whole genome shotgun (WGS) entry which is preliminary data.</text>
</comment>
<keyword evidence="4 6" id="KW-1133">Transmembrane helix</keyword>
<feature type="transmembrane region" description="Helical" evidence="6">
    <location>
        <begin position="82"/>
        <end position="102"/>
    </location>
</feature>
<feature type="transmembrane region" description="Helical" evidence="6">
    <location>
        <begin position="122"/>
        <end position="146"/>
    </location>
</feature>
<keyword evidence="5 6" id="KW-0472">Membrane</keyword>
<comment type="similarity">
    <text evidence="2">Belongs to the DsbD family.</text>
</comment>
<evidence type="ECO:0000313" key="9">
    <source>
        <dbReference type="Proteomes" id="UP000248132"/>
    </source>
</evidence>
<keyword evidence="9" id="KW-1185">Reference proteome</keyword>
<keyword evidence="3 6" id="KW-0812">Transmembrane</keyword>
<evidence type="ECO:0000256" key="3">
    <source>
        <dbReference type="ARBA" id="ARBA00022692"/>
    </source>
</evidence>